<evidence type="ECO:0000313" key="2">
    <source>
        <dbReference type="Proteomes" id="UP001497382"/>
    </source>
</evidence>
<accession>A0AAV1ZXS7</accession>
<sequence>MLDVSEEANITAAQNKEPVLIFRCFMECWTLAINPKFRRMYHIAHAPVNGSSQKVIHSYQKR</sequence>
<name>A0AAV1ZXS7_9ARAC</name>
<organism evidence="1 2">
    <name type="scientific">Larinioides sclopetarius</name>
    <dbReference type="NCBI Taxonomy" id="280406"/>
    <lineage>
        <taxon>Eukaryota</taxon>
        <taxon>Metazoa</taxon>
        <taxon>Ecdysozoa</taxon>
        <taxon>Arthropoda</taxon>
        <taxon>Chelicerata</taxon>
        <taxon>Arachnida</taxon>
        <taxon>Araneae</taxon>
        <taxon>Araneomorphae</taxon>
        <taxon>Entelegynae</taxon>
        <taxon>Araneoidea</taxon>
        <taxon>Araneidae</taxon>
        <taxon>Larinioides</taxon>
    </lineage>
</organism>
<comment type="caution">
    <text evidence="1">The sequence shown here is derived from an EMBL/GenBank/DDBJ whole genome shotgun (WGS) entry which is preliminary data.</text>
</comment>
<dbReference type="EMBL" id="CAXIEN010000094">
    <property type="protein sequence ID" value="CAL1276488.1"/>
    <property type="molecule type" value="Genomic_DNA"/>
</dbReference>
<protein>
    <submittedName>
        <fullName evidence="1">Uncharacterized protein</fullName>
    </submittedName>
</protein>
<dbReference type="Proteomes" id="UP001497382">
    <property type="component" value="Unassembled WGS sequence"/>
</dbReference>
<dbReference type="AlphaFoldDB" id="A0AAV1ZXS7"/>
<evidence type="ECO:0000313" key="1">
    <source>
        <dbReference type="EMBL" id="CAL1276488.1"/>
    </source>
</evidence>
<keyword evidence="2" id="KW-1185">Reference proteome</keyword>
<reference evidence="1 2" key="1">
    <citation type="submission" date="2024-04" db="EMBL/GenBank/DDBJ databases">
        <authorList>
            <person name="Rising A."/>
            <person name="Reimegard J."/>
            <person name="Sonavane S."/>
            <person name="Akerstrom W."/>
            <person name="Nylinder S."/>
            <person name="Hedman E."/>
            <person name="Kallberg Y."/>
        </authorList>
    </citation>
    <scope>NUCLEOTIDE SEQUENCE [LARGE SCALE GENOMIC DNA]</scope>
</reference>
<proteinExistence type="predicted"/>
<gene>
    <name evidence="1" type="ORF">LARSCL_LOCUS8676</name>
</gene>